<dbReference type="EMBL" id="PDDY01000004">
    <property type="protein sequence ID" value="PEH36733.1"/>
    <property type="molecule type" value="Genomic_DNA"/>
</dbReference>
<dbReference type="InterPro" id="IPR052755">
    <property type="entry name" value="Lysozyme_Inhibitor_LprI"/>
</dbReference>
<sequence>MPYPSCLARLRPGTLRAAGLALLPLLIALPLAAQAASFDCKQARQADERAICASRALSEQDVEMSVRYEMLMGLVAMGTRGDMGEAQQQWLKRRARCGASQSCLATAYRERIDALKQQYRQLQSRGPF</sequence>
<dbReference type="Proteomes" id="UP000220629">
    <property type="component" value="Unassembled WGS sequence"/>
</dbReference>
<dbReference type="AlphaFoldDB" id="A0A0M2Q651"/>
<comment type="caution">
    <text evidence="2">The sequence shown here is derived from an EMBL/GenBank/DDBJ whole genome shotgun (WGS) entry which is preliminary data.</text>
</comment>
<reference evidence="3" key="1">
    <citation type="submission" date="2017-09" db="EMBL/GenBank/DDBJ databases">
        <title>FDA dAtabase for Regulatory Grade micrObial Sequences (FDA-ARGOS): Supporting development and validation of Infectious Disease Dx tests.</title>
        <authorList>
            <person name="Minogue T."/>
            <person name="Wolcott M."/>
            <person name="Wasieloski L."/>
            <person name="Aguilar W."/>
            <person name="Moore D."/>
            <person name="Tallon L."/>
            <person name="Sadzewicz L."/>
            <person name="Ott S."/>
            <person name="Zhao X."/>
            <person name="Nagaraj S."/>
            <person name="Vavikolanu K."/>
            <person name="Aluvathingal J."/>
            <person name="Nadendla S."/>
            <person name="Sichtig H."/>
        </authorList>
    </citation>
    <scope>NUCLEOTIDE SEQUENCE [LARGE SCALE GENOMIC DNA]</scope>
    <source>
        <strain evidence="3">FDAARGOS_390</strain>
    </source>
</reference>
<dbReference type="GO" id="GO:0005576">
    <property type="term" value="C:extracellular region"/>
    <property type="evidence" value="ECO:0007669"/>
    <property type="project" value="TreeGrafter"/>
</dbReference>
<name>A0A0M2Q651_BURGA</name>
<dbReference type="PANTHER" id="PTHR37549">
    <property type="entry name" value="LIPOPROTEIN LPRI"/>
    <property type="match status" value="1"/>
</dbReference>
<organism evidence="2 3">
    <name type="scientific">Burkholderia gladioli</name>
    <name type="common">Pseudomonas marginata</name>
    <name type="synonym">Phytomonas marginata</name>
    <dbReference type="NCBI Taxonomy" id="28095"/>
    <lineage>
        <taxon>Bacteria</taxon>
        <taxon>Pseudomonadati</taxon>
        <taxon>Pseudomonadota</taxon>
        <taxon>Betaproteobacteria</taxon>
        <taxon>Burkholderiales</taxon>
        <taxon>Burkholderiaceae</taxon>
        <taxon>Burkholderia</taxon>
    </lineage>
</organism>
<dbReference type="RefSeq" id="WP_046581870.1">
    <property type="nucleotide sequence ID" value="NZ_CADEQB010000007.1"/>
</dbReference>
<feature type="domain" description="Lysozyme inhibitor LprI-like N-terminal" evidence="1">
    <location>
        <begin position="40"/>
        <end position="115"/>
    </location>
</feature>
<accession>A0A0M2Q651</accession>
<gene>
    <name evidence="2" type="ORF">CRM94_19175</name>
</gene>
<evidence type="ECO:0000313" key="2">
    <source>
        <dbReference type="EMBL" id="PEH36733.1"/>
    </source>
</evidence>
<proteinExistence type="predicted"/>
<dbReference type="InterPro" id="IPR009739">
    <property type="entry name" value="LprI-like_N"/>
</dbReference>
<evidence type="ECO:0000313" key="3">
    <source>
        <dbReference type="Proteomes" id="UP000220629"/>
    </source>
</evidence>
<evidence type="ECO:0000259" key="1">
    <source>
        <dbReference type="Pfam" id="PF07007"/>
    </source>
</evidence>
<dbReference type="PANTHER" id="PTHR37549:SF1">
    <property type="entry name" value="LIPOPROTEIN LPRI"/>
    <property type="match status" value="1"/>
</dbReference>
<protein>
    <submittedName>
        <fullName evidence="2">DUF1311 domain-containing protein</fullName>
    </submittedName>
</protein>
<dbReference type="Pfam" id="PF07007">
    <property type="entry name" value="LprI"/>
    <property type="match status" value="1"/>
</dbReference>